<name>A0A839RVQ0_9PSEU</name>
<dbReference type="EMBL" id="JACHWU010000001">
    <property type="protein sequence ID" value="MBB3049801.1"/>
    <property type="molecule type" value="Genomic_DNA"/>
</dbReference>
<gene>
    <name evidence="1" type="ORF">FHS23_000796</name>
</gene>
<dbReference type="RefSeq" id="WP_183647898.1">
    <property type="nucleotide sequence ID" value="NZ_JACHWU010000001.1"/>
</dbReference>
<reference evidence="1 2" key="1">
    <citation type="submission" date="2020-08" db="EMBL/GenBank/DDBJ databases">
        <title>Genomic Encyclopedia of Type Strains, Phase III (KMG-III): the genomes of soil and plant-associated and newly described type strains.</title>
        <authorList>
            <person name="Whitman W."/>
        </authorList>
    </citation>
    <scope>NUCLEOTIDE SEQUENCE [LARGE SCALE GENOMIC DNA]</scope>
    <source>
        <strain evidence="1 2">CECT 8577</strain>
    </source>
</reference>
<evidence type="ECO:0000313" key="2">
    <source>
        <dbReference type="Proteomes" id="UP000550714"/>
    </source>
</evidence>
<sequence>MKTPGEYPLSDREPGGQYQDIFADCPVEVIRIADALEETRRSRSDEDPDDMP</sequence>
<dbReference type="AlphaFoldDB" id="A0A839RVQ0"/>
<accession>A0A839RVQ0</accession>
<proteinExistence type="predicted"/>
<protein>
    <submittedName>
        <fullName evidence="1">Uncharacterized protein</fullName>
    </submittedName>
</protein>
<dbReference type="Proteomes" id="UP000550714">
    <property type="component" value="Unassembled WGS sequence"/>
</dbReference>
<evidence type="ECO:0000313" key="1">
    <source>
        <dbReference type="EMBL" id="MBB3049801.1"/>
    </source>
</evidence>
<organism evidence="1 2">
    <name type="scientific">Prauserella isguenensis</name>
    <dbReference type="NCBI Taxonomy" id="1470180"/>
    <lineage>
        <taxon>Bacteria</taxon>
        <taxon>Bacillati</taxon>
        <taxon>Actinomycetota</taxon>
        <taxon>Actinomycetes</taxon>
        <taxon>Pseudonocardiales</taxon>
        <taxon>Pseudonocardiaceae</taxon>
        <taxon>Prauserella</taxon>
    </lineage>
</organism>
<keyword evidence="2" id="KW-1185">Reference proteome</keyword>
<comment type="caution">
    <text evidence="1">The sequence shown here is derived from an EMBL/GenBank/DDBJ whole genome shotgun (WGS) entry which is preliminary data.</text>
</comment>